<accession>E4YSN8</accession>
<protein>
    <submittedName>
        <fullName evidence="1">Uncharacterized protein</fullName>
    </submittedName>
</protein>
<reference evidence="1" key="1">
    <citation type="journal article" date="2010" name="Science">
        <title>Plasticity of animal genome architecture unmasked by rapid evolution of a pelagic tunicate.</title>
        <authorList>
            <person name="Denoeud F."/>
            <person name="Henriet S."/>
            <person name="Mungpakdee S."/>
            <person name="Aury J.M."/>
            <person name="Da Silva C."/>
            <person name="Brinkmann H."/>
            <person name="Mikhaleva J."/>
            <person name="Olsen L.C."/>
            <person name="Jubin C."/>
            <person name="Canestro C."/>
            <person name="Bouquet J.M."/>
            <person name="Danks G."/>
            <person name="Poulain J."/>
            <person name="Campsteijn C."/>
            <person name="Adamski M."/>
            <person name="Cross I."/>
            <person name="Yadetie F."/>
            <person name="Muffato M."/>
            <person name="Louis A."/>
            <person name="Butcher S."/>
            <person name="Tsagkogeorga G."/>
            <person name="Konrad A."/>
            <person name="Singh S."/>
            <person name="Jensen M.F."/>
            <person name="Cong E.H."/>
            <person name="Eikeseth-Otteraa H."/>
            <person name="Noel B."/>
            <person name="Anthouard V."/>
            <person name="Porcel B.M."/>
            <person name="Kachouri-Lafond R."/>
            <person name="Nishino A."/>
            <person name="Ugolini M."/>
            <person name="Chourrout P."/>
            <person name="Nishida H."/>
            <person name="Aasland R."/>
            <person name="Huzurbazar S."/>
            <person name="Westhof E."/>
            <person name="Delsuc F."/>
            <person name="Lehrach H."/>
            <person name="Reinhardt R."/>
            <person name="Weissenbach J."/>
            <person name="Roy S.W."/>
            <person name="Artiguenave F."/>
            <person name="Postlethwait J.H."/>
            <person name="Manak J.R."/>
            <person name="Thompson E.M."/>
            <person name="Jaillon O."/>
            <person name="Du Pasquier L."/>
            <person name="Boudinot P."/>
            <person name="Liberles D.A."/>
            <person name="Volff J.N."/>
            <person name="Philippe H."/>
            <person name="Lenhard B."/>
            <person name="Roest Crollius H."/>
            <person name="Wincker P."/>
            <person name="Chourrout D."/>
        </authorList>
    </citation>
    <scope>NUCLEOTIDE SEQUENCE [LARGE SCALE GENOMIC DNA]</scope>
</reference>
<evidence type="ECO:0000313" key="1">
    <source>
        <dbReference type="EMBL" id="CBY38477.1"/>
    </source>
</evidence>
<organism evidence="1">
    <name type="scientific">Oikopleura dioica</name>
    <name type="common">Tunicate</name>
    <dbReference type="NCBI Taxonomy" id="34765"/>
    <lineage>
        <taxon>Eukaryota</taxon>
        <taxon>Metazoa</taxon>
        <taxon>Chordata</taxon>
        <taxon>Tunicata</taxon>
        <taxon>Appendicularia</taxon>
        <taxon>Copelata</taxon>
        <taxon>Oikopleuridae</taxon>
        <taxon>Oikopleura</taxon>
    </lineage>
</organism>
<sequence length="19" mass="2265">TLTLVRQHRHLRSLPPENP</sequence>
<gene>
    <name evidence="1" type="ORF">GSOID_T00032422001</name>
</gene>
<dbReference type="EMBL" id="FN655235">
    <property type="protein sequence ID" value="CBY38477.1"/>
    <property type="molecule type" value="Genomic_DNA"/>
</dbReference>
<feature type="non-terminal residue" evidence="1">
    <location>
        <position position="1"/>
    </location>
</feature>
<name>E4YSN8_OIKDI</name>
<proteinExistence type="predicted"/>
<dbReference type="AlphaFoldDB" id="E4YSN8"/>
<dbReference type="Proteomes" id="UP000011014">
    <property type="component" value="Unassembled WGS sequence"/>
</dbReference>